<accession>A0A016VQB2</accession>
<comment type="caution">
    <text evidence="1">The sequence shown here is derived from an EMBL/GenBank/DDBJ whole genome shotgun (WGS) entry which is preliminary data.</text>
</comment>
<keyword evidence="2" id="KW-1185">Reference proteome</keyword>
<proteinExistence type="predicted"/>
<dbReference type="Proteomes" id="UP000024635">
    <property type="component" value="Unassembled WGS sequence"/>
</dbReference>
<name>A0A016VQB2_9BILA</name>
<evidence type="ECO:0000313" key="1">
    <source>
        <dbReference type="EMBL" id="EYC28953.1"/>
    </source>
</evidence>
<gene>
    <name evidence="1" type="primary">Acey_s0007.g3516</name>
    <name evidence="1" type="ORF">Y032_0007g3516</name>
</gene>
<dbReference type="EMBL" id="JARK01001343">
    <property type="protein sequence ID" value="EYC28953.1"/>
    <property type="molecule type" value="Genomic_DNA"/>
</dbReference>
<reference evidence="2" key="1">
    <citation type="journal article" date="2015" name="Nat. Genet.">
        <title>The genome and transcriptome of the zoonotic hookworm Ancylostoma ceylanicum identify infection-specific gene families.</title>
        <authorList>
            <person name="Schwarz E.M."/>
            <person name="Hu Y."/>
            <person name="Antoshechkin I."/>
            <person name="Miller M.M."/>
            <person name="Sternberg P.W."/>
            <person name="Aroian R.V."/>
        </authorList>
    </citation>
    <scope>NUCLEOTIDE SEQUENCE</scope>
    <source>
        <strain evidence="2">HY135</strain>
    </source>
</reference>
<dbReference type="AlphaFoldDB" id="A0A016VQB2"/>
<sequence>MGSTFLDVCEIMRFIMLKYKITNVIYPHKRLIAYIKFSTCVKQKPIIWIKNYCTKRTKRIVPIAKTRNHLFCQDSSNVEHGS</sequence>
<protein>
    <submittedName>
        <fullName evidence="1">Uncharacterized protein</fullName>
    </submittedName>
</protein>
<evidence type="ECO:0000313" key="2">
    <source>
        <dbReference type="Proteomes" id="UP000024635"/>
    </source>
</evidence>
<organism evidence="1 2">
    <name type="scientific">Ancylostoma ceylanicum</name>
    <dbReference type="NCBI Taxonomy" id="53326"/>
    <lineage>
        <taxon>Eukaryota</taxon>
        <taxon>Metazoa</taxon>
        <taxon>Ecdysozoa</taxon>
        <taxon>Nematoda</taxon>
        <taxon>Chromadorea</taxon>
        <taxon>Rhabditida</taxon>
        <taxon>Rhabditina</taxon>
        <taxon>Rhabditomorpha</taxon>
        <taxon>Strongyloidea</taxon>
        <taxon>Ancylostomatidae</taxon>
        <taxon>Ancylostomatinae</taxon>
        <taxon>Ancylostoma</taxon>
    </lineage>
</organism>